<accession>A0A382H5V8</accession>
<dbReference type="AlphaFoldDB" id="A0A382H5V8"/>
<dbReference type="EMBL" id="UINC01059308">
    <property type="protein sequence ID" value="SVB82572.1"/>
    <property type="molecule type" value="Genomic_DNA"/>
</dbReference>
<proteinExistence type="predicted"/>
<sequence length="142" mass="15830">MVKSAALSLFSLLFFYGCAEWDLGLGTKDDGLPPPPPVQETAYPFSDIPIPSGFSRDDSKSFIYESGSGTVKVAKIVFSGWENLEKVITFYQNEMLNKGWTLVNSIKHKNYILNYEKEGWAATVILNPNYGRTIIEIQAGPK</sequence>
<organism evidence="1">
    <name type="scientific">marine metagenome</name>
    <dbReference type="NCBI Taxonomy" id="408172"/>
    <lineage>
        <taxon>unclassified sequences</taxon>
        <taxon>metagenomes</taxon>
        <taxon>ecological metagenomes</taxon>
    </lineage>
</organism>
<evidence type="ECO:0000313" key="1">
    <source>
        <dbReference type="EMBL" id="SVB82572.1"/>
    </source>
</evidence>
<evidence type="ECO:0008006" key="2">
    <source>
        <dbReference type="Google" id="ProtNLM"/>
    </source>
</evidence>
<protein>
    <recommendedName>
        <fullName evidence="2">Lipoprotein</fullName>
    </recommendedName>
</protein>
<reference evidence="1" key="1">
    <citation type="submission" date="2018-05" db="EMBL/GenBank/DDBJ databases">
        <authorList>
            <person name="Lanie J.A."/>
            <person name="Ng W.-L."/>
            <person name="Kazmierczak K.M."/>
            <person name="Andrzejewski T.M."/>
            <person name="Davidsen T.M."/>
            <person name="Wayne K.J."/>
            <person name="Tettelin H."/>
            <person name="Glass J.I."/>
            <person name="Rusch D."/>
            <person name="Podicherti R."/>
            <person name="Tsui H.-C.T."/>
            <person name="Winkler M.E."/>
        </authorList>
    </citation>
    <scope>NUCLEOTIDE SEQUENCE</scope>
</reference>
<gene>
    <name evidence="1" type="ORF">METZ01_LOCUS235426</name>
</gene>
<dbReference type="PROSITE" id="PS51257">
    <property type="entry name" value="PROKAR_LIPOPROTEIN"/>
    <property type="match status" value="1"/>
</dbReference>
<name>A0A382H5V8_9ZZZZ</name>